<accession>A0A1D1ZBV6</accession>
<evidence type="ECO:0000256" key="1">
    <source>
        <dbReference type="SAM" id="Coils"/>
    </source>
</evidence>
<proteinExistence type="predicted"/>
<sequence length="248" mass="27481">HHHHHHNPIFPTHHPYNHARLPISSRRLAATLWHLPALCRPMDGELRLARARIRELRAELELERRLRRKAEALGRALAREASEERARREAAELEASRAREDAAGLRGEVEEERRMMRVAEALREERVQMKLAEARLLMEERLLAMESSSPAPEKTTPPAPAGVADGGVGGPGPPRREAENPHIKRGMKGFVEFPKVGRARAGPSSSGPRDGKGGPGPKLECQMAQLRVLLKHRIPVGLASSGTANLVM</sequence>
<evidence type="ECO:0000313" key="3">
    <source>
        <dbReference type="EMBL" id="JAT64362.1"/>
    </source>
</evidence>
<name>A0A1D1ZBV6_9ARAE</name>
<protein>
    <submittedName>
        <fullName evidence="3">Myosin-3</fullName>
    </submittedName>
</protein>
<reference evidence="3" key="1">
    <citation type="submission" date="2015-07" db="EMBL/GenBank/DDBJ databases">
        <title>Transcriptome Assembly of Anthurium amnicola.</title>
        <authorList>
            <person name="Suzuki J."/>
        </authorList>
    </citation>
    <scope>NUCLEOTIDE SEQUENCE</scope>
</reference>
<keyword evidence="1" id="KW-0175">Coiled coil</keyword>
<feature type="coiled-coil region" evidence="1">
    <location>
        <begin position="46"/>
        <end position="115"/>
    </location>
</feature>
<evidence type="ECO:0000256" key="2">
    <source>
        <dbReference type="SAM" id="MobiDB-lite"/>
    </source>
</evidence>
<dbReference type="PANTHER" id="PTHR31071:SF39">
    <property type="entry name" value="PROTEIN BRANCHLESS TRICHOME"/>
    <property type="match status" value="1"/>
</dbReference>
<dbReference type="EMBL" id="GDJX01003574">
    <property type="protein sequence ID" value="JAT64362.1"/>
    <property type="molecule type" value="Transcribed_RNA"/>
</dbReference>
<feature type="non-terminal residue" evidence="3">
    <location>
        <position position="1"/>
    </location>
</feature>
<feature type="region of interest" description="Disordered" evidence="2">
    <location>
        <begin position="146"/>
        <end position="219"/>
    </location>
</feature>
<dbReference type="InterPro" id="IPR043424">
    <property type="entry name" value="BLT-like"/>
</dbReference>
<dbReference type="AlphaFoldDB" id="A0A1D1ZBV6"/>
<gene>
    <name evidence="3" type="primary">myo-3_2</name>
    <name evidence="3" type="ORF">g.35052</name>
</gene>
<organism evidence="3">
    <name type="scientific">Anthurium amnicola</name>
    <dbReference type="NCBI Taxonomy" id="1678845"/>
    <lineage>
        <taxon>Eukaryota</taxon>
        <taxon>Viridiplantae</taxon>
        <taxon>Streptophyta</taxon>
        <taxon>Embryophyta</taxon>
        <taxon>Tracheophyta</taxon>
        <taxon>Spermatophyta</taxon>
        <taxon>Magnoliopsida</taxon>
        <taxon>Liliopsida</taxon>
        <taxon>Araceae</taxon>
        <taxon>Pothoideae</taxon>
        <taxon>Potheae</taxon>
        <taxon>Anthurium</taxon>
    </lineage>
</organism>
<dbReference type="PANTHER" id="PTHR31071">
    <property type="entry name" value="GB|AAF24581.1"/>
    <property type="match status" value="1"/>
</dbReference>